<dbReference type="SUPFAM" id="SSF53335">
    <property type="entry name" value="S-adenosyl-L-methionine-dependent methyltransferases"/>
    <property type="match status" value="1"/>
</dbReference>
<dbReference type="Pfam" id="PF08704">
    <property type="entry name" value="GCD14"/>
    <property type="match status" value="1"/>
</dbReference>
<dbReference type="CDD" id="cd02440">
    <property type="entry name" value="AdoMet_MTases"/>
    <property type="match status" value="1"/>
</dbReference>
<dbReference type="GO" id="GO:0030488">
    <property type="term" value="P:tRNA methylation"/>
    <property type="evidence" value="ECO:0007669"/>
    <property type="project" value="InterPro"/>
</dbReference>
<protein>
    <recommendedName>
        <fullName evidence="2">tRNA (adenine(58)-N(1))-methyltransferase catalytic subunit TRM61</fullName>
        <ecNumber evidence="1">2.1.1.220</ecNumber>
    </recommendedName>
    <alternativeName>
        <fullName evidence="7">tRNA(m1A58)-methyltransferase subunit TRM61</fullName>
    </alternativeName>
</protein>
<keyword evidence="6" id="KW-0819">tRNA processing</keyword>
<dbReference type="PANTHER" id="PTHR12133">
    <property type="entry name" value="TRNA (ADENINE(58)-N(1))-METHYLTRANSFERASE"/>
    <property type="match status" value="1"/>
</dbReference>
<dbReference type="PANTHER" id="PTHR12133:SF1">
    <property type="entry name" value="TRNA (ADENINE(58)-N(1))-METHYLTRANSFERASE, MITOCHONDRIAL"/>
    <property type="match status" value="1"/>
</dbReference>
<dbReference type="InterPro" id="IPR049470">
    <property type="entry name" value="TRM61_C"/>
</dbReference>
<dbReference type="AlphaFoldDB" id="A0A4S2N050"/>
<evidence type="ECO:0000256" key="1">
    <source>
        <dbReference type="ARBA" id="ARBA00012796"/>
    </source>
</evidence>
<feature type="domain" description="tRNA (adenine(58)-N(1))-methyltransferase catalytic subunit TRM61 C-terminal" evidence="8">
    <location>
        <begin position="85"/>
        <end position="239"/>
    </location>
</feature>
<dbReference type="Gene3D" id="3.40.50.150">
    <property type="entry name" value="Vaccinia Virus protein VP39"/>
    <property type="match status" value="1"/>
</dbReference>
<evidence type="ECO:0000256" key="3">
    <source>
        <dbReference type="ARBA" id="ARBA00022603"/>
    </source>
</evidence>
<accession>A0A4S2N050</accession>
<evidence type="ECO:0000259" key="8">
    <source>
        <dbReference type="Pfam" id="PF08704"/>
    </source>
</evidence>
<dbReference type="GO" id="GO:0005739">
    <property type="term" value="C:mitochondrion"/>
    <property type="evidence" value="ECO:0007669"/>
    <property type="project" value="TreeGrafter"/>
</dbReference>
<dbReference type="PROSITE" id="PS51620">
    <property type="entry name" value="SAM_TRM61"/>
    <property type="match status" value="1"/>
</dbReference>
<reference evidence="9 10" key="1">
    <citation type="submission" date="2019-04" db="EMBL/GenBank/DDBJ databases">
        <title>Comparative genomics and transcriptomics to analyze fruiting body development in filamentous ascomycetes.</title>
        <authorList>
            <consortium name="DOE Joint Genome Institute"/>
            <person name="Lutkenhaus R."/>
            <person name="Traeger S."/>
            <person name="Breuer J."/>
            <person name="Kuo A."/>
            <person name="Lipzen A."/>
            <person name="Pangilinan J."/>
            <person name="Dilworth D."/>
            <person name="Sandor L."/>
            <person name="Poggeler S."/>
            <person name="Barry K."/>
            <person name="Grigoriev I.V."/>
            <person name="Nowrousian M."/>
        </authorList>
    </citation>
    <scope>NUCLEOTIDE SEQUENCE [LARGE SCALE GENOMIC DNA]</scope>
    <source>
        <strain evidence="9 10">CBS 389.68</strain>
    </source>
</reference>
<dbReference type="OrthoDB" id="5585464at2759"/>
<dbReference type="GO" id="GO:0031515">
    <property type="term" value="C:tRNA (m1A) methyltransferase complex"/>
    <property type="evidence" value="ECO:0007669"/>
    <property type="project" value="InterPro"/>
</dbReference>
<evidence type="ECO:0000256" key="2">
    <source>
        <dbReference type="ARBA" id="ARBA00015963"/>
    </source>
</evidence>
<dbReference type="EC" id="2.1.1.220" evidence="1"/>
<gene>
    <name evidence="9" type="ORF">EX30DRAFT_184657</name>
</gene>
<dbReference type="EMBL" id="ML220115">
    <property type="protein sequence ID" value="TGZ82410.1"/>
    <property type="molecule type" value="Genomic_DNA"/>
</dbReference>
<dbReference type="InterPro" id="IPR014816">
    <property type="entry name" value="tRNA_MeTrfase_Gcd14"/>
</dbReference>
<keyword evidence="4 9" id="KW-0808">Transferase</keyword>
<sequence length="360" mass="39573">MNRARSVFLSQCRSYSTRNPTFQAGDRVLLRSCNDPSKTHFTRPLTPDLELHVKSGTIKLGKLIGEPVRSTIASTKGTRFRASHPTFEEYVVNVARLVTPIYPHDAAAIASLLSIHRGIRVLEAGTGHGSFTCSLLARGADVTTVDQREDVSQKAQANIAGYRNGLLLEQGKVDFRVGKIADVIQEVGENEFDVVFLDLPDPETYFRDAAKALKADGIVAIWCPSVSQIMKAVKMIEEENLPLTMDKTIEFPGGSGSGAGLRRWTIRNAVIRASVKGRGVSVREQEGAVELGEGLEDARVEMVCRPSVGEMIVGGGFLGMFRRRLDTETSKENIILSAEKRKFDRNGVWIDLNYVTPNNP</sequence>
<evidence type="ECO:0000313" key="9">
    <source>
        <dbReference type="EMBL" id="TGZ82410.1"/>
    </source>
</evidence>
<proteinExistence type="predicted"/>
<evidence type="ECO:0000256" key="4">
    <source>
        <dbReference type="ARBA" id="ARBA00022679"/>
    </source>
</evidence>
<organism evidence="9 10">
    <name type="scientific">Ascodesmis nigricans</name>
    <dbReference type="NCBI Taxonomy" id="341454"/>
    <lineage>
        <taxon>Eukaryota</taxon>
        <taxon>Fungi</taxon>
        <taxon>Dikarya</taxon>
        <taxon>Ascomycota</taxon>
        <taxon>Pezizomycotina</taxon>
        <taxon>Pezizomycetes</taxon>
        <taxon>Pezizales</taxon>
        <taxon>Ascodesmidaceae</taxon>
        <taxon>Ascodesmis</taxon>
    </lineage>
</organism>
<dbReference type="Proteomes" id="UP000298138">
    <property type="component" value="Unassembled WGS sequence"/>
</dbReference>
<dbReference type="InterPro" id="IPR029063">
    <property type="entry name" value="SAM-dependent_MTases_sf"/>
</dbReference>
<evidence type="ECO:0000256" key="6">
    <source>
        <dbReference type="ARBA" id="ARBA00022694"/>
    </source>
</evidence>
<name>A0A4S2N050_9PEZI</name>
<dbReference type="STRING" id="341454.A0A4S2N050"/>
<evidence type="ECO:0000256" key="7">
    <source>
        <dbReference type="ARBA" id="ARBA00033309"/>
    </source>
</evidence>
<evidence type="ECO:0000256" key="5">
    <source>
        <dbReference type="ARBA" id="ARBA00022691"/>
    </source>
</evidence>
<keyword evidence="5" id="KW-0949">S-adenosyl-L-methionine</keyword>
<keyword evidence="3 9" id="KW-0489">Methyltransferase</keyword>
<evidence type="ECO:0000313" key="10">
    <source>
        <dbReference type="Proteomes" id="UP000298138"/>
    </source>
</evidence>
<dbReference type="GO" id="GO:0160107">
    <property type="term" value="F:tRNA (adenine(58)-N1)-methyltransferase activity"/>
    <property type="evidence" value="ECO:0007669"/>
    <property type="project" value="UniProtKB-EC"/>
</dbReference>
<dbReference type="InParanoid" id="A0A4S2N050"/>
<keyword evidence="10" id="KW-1185">Reference proteome</keyword>